<evidence type="ECO:0000256" key="3">
    <source>
        <dbReference type="ARBA" id="ARBA00022722"/>
    </source>
</evidence>
<dbReference type="InterPro" id="IPR013520">
    <property type="entry name" value="Ribonucl_H"/>
</dbReference>
<evidence type="ECO:0000256" key="1">
    <source>
        <dbReference type="ARBA" id="ARBA00011738"/>
    </source>
</evidence>
<comment type="function">
    <text evidence="8">Trims short 3' overhangs of a variety of RNA species, leaving a one or two nucleotide 3' overhang. Responsible for the end-turnover of tRNA: specifically removes the terminal AMP residue from uncharged tRNA (tRNA-C-C-A). Also appears to be involved in tRNA biosynthesis.</text>
</comment>
<dbReference type="RefSeq" id="WP_305169082.1">
    <property type="nucleotide sequence ID" value="NZ_JAUUUU010000001.1"/>
</dbReference>
<reference evidence="10" key="1">
    <citation type="journal article" date="2010" name="Int. J. Syst. Evol. Microbiol.">
        <title>Porticoccus litoralis gen. nov., sp. nov., a gammaproteobacterium isolated from the Yellow Sea.</title>
        <authorList>
            <person name="Oh H.M."/>
            <person name="Kim H."/>
            <person name="Kim K.M."/>
            <person name="Min G.S."/>
            <person name="Cho J.C."/>
        </authorList>
    </citation>
    <scope>NUCLEOTIDE SEQUENCE</scope>
    <source>
        <strain evidence="10">DSM 25064</strain>
    </source>
</reference>
<feature type="site" description="Important for substrate binding and specificity" evidence="8">
    <location>
        <position position="120"/>
    </location>
</feature>
<protein>
    <recommendedName>
        <fullName evidence="8">Ribonuclease T</fullName>
        <ecNumber evidence="8">3.1.13.-</ecNumber>
    </recommendedName>
    <alternativeName>
        <fullName evidence="8">Exoribonuclease T</fullName>
        <shortName evidence="8">RNase T</shortName>
    </alternativeName>
</protein>
<comment type="caution">
    <text evidence="10">The sequence shown here is derived from an EMBL/GenBank/DDBJ whole genome shotgun (WGS) entry which is preliminary data.</text>
</comment>
<keyword evidence="2 8" id="KW-0819">tRNA processing</keyword>
<sequence>MDHPPISYRFRGFLPVVIDVETGGFNSGTDALLEVAAVTLTMDDDGQLMPFETICHSVLPFEGANIEQAALDITGIDLNNPYRMALEEDEALRQIFLPIRNAVKESHCSRAVMVAHNAHFDLGFINAAVERTGIKRNPFHPFSCFDTATLGGLAYGQTVLAKACEAAEIEFSNSQAHSAAYDAEKTAELFCGIVNRWKDLGGWR</sequence>
<keyword evidence="3 8" id="KW-0540">Nuclease</keyword>
<keyword evidence="4 8" id="KW-0479">Metal-binding</keyword>
<proteinExistence type="inferred from homology"/>
<dbReference type="GO" id="GO:0045004">
    <property type="term" value="P:DNA replication proofreading"/>
    <property type="evidence" value="ECO:0007669"/>
    <property type="project" value="TreeGrafter"/>
</dbReference>
<dbReference type="GO" id="GO:0008033">
    <property type="term" value="P:tRNA processing"/>
    <property type="evidence" value="ECO:0007669"/>
    <property type="project" value="UniProtKB-KW"/>
</dbReference>
<dbReference type="Pfam" id="PF00929">
    <property type="entry name" value="RNase_T"/>
    <property type="match status" value="1"/>
</dbReference>
<evidence type="ECO:0000313" key="11">
    <source>
        <dbReference type="Proteomes" id="UP001178354"/>
    </source>
</evidence>
<evidence type="ECO:0000256" key="8">
    <source>
        <dbReference type="HAMAP-Rule" id="MF_00157"/>
    </source>
</evidence>
<evidence type="ECO:0000256" key="2">
    <source>
        <dbReference type="ARBA" id="ARBA00022694"/>
    </source>
</evidence>
<dbReference type="HAMAP" id="MF_00157">
    <property type="entry name" value="RNase_T"/>
    <property type="match status" value="1"/>
</dbReference>
<dbReference type="GO" id="GO:0016896">
    <property type="term" value="F:RNA exonuclease activity, producing 5'-phosphomonoesters"/>
    <property type="evidence" value="ECO:0007669"/>
    <property type="project" value="UniProtKB-UniRule"/>
</dbReference>
<keyword evidence="11" id="KW-1185">Reference proteome</keyword>
<dbReference type="GO" id="GO:0003676">
    <property type="term" value="F:nucleic acid binding"/>
    <property type="evidence" value="ECO:0007669"/>
    <property type="project" value="InterPro"/>
</dbReference>
<organism evidence="10 11">
    <name type="scientific">Porticoccus litoralis</name>
    <dbReference type="NCBI Taxonomy" id="434086"/>
    <lineage>
        <taxon>Bacteria</taxon>
        <taxon>Pseudomonadati</taxon>
        <taxon>Pseudomonadota</taxon>
        <taxon>Gammaproteobacteria</taxon>
        <taxon>Cellvibrionales</taxon>
        <taxon>Porticoccaceae</taxon>
        <taxon>Porticoccus</taxon>
    </lineage>
</organism>
<dbReference type="FunFam" id="3.30.420.10:FF:000009">
    <property type="entry name" value="Ribonuclease T"/>
    <property type="match status" value="1"/>
</dbReference>
<feature type="active site" description="Proton donor/acceptor" evidence="8">
    <location>
        <position position="177"/>
    </location>
</feature>
<evidence type="ECO:0000259" key="9">
    <source>
        <dbReference type="SMART" id="SM00479"/>
    </source>
</evidence>
<feature type="binding site" evidence="8">
    <location>
        <position position="19"/>
    </location>
    <ligand>
        <name>Mg(2+)</name>
        <dbReference type="ChEBI" id="CHEBI:18420"/>
        <label>1</label>
        <note>catalytic</note>
    </ligand>
</feature>
<dbReference type="GO" id="GO:0008408">
    <property type="term" value="F:3'-5' exonuclease activity"/>
    <property type="evidence" value="ECO:0007669"/>
    <property type="project" value="TreeGrafter"/>
</dbReference>
<comment type="similarity">
    <text evidence="8">Belongs to the RNase T family.</text>
</comment>
<reference evidence="10" key="2">
    <citation type="submission" date="2023-08" db="EMBL/GenBank/DDBJ databases">
        <authorList>
            <person name="Luo J."/>
        </authorList>
    </citation>
    <scope>NUCLEOTIDE SEQUENCE</scope>
    <source>
        <strain evidence="10">DSM 25064</strain>
    </source>
</reference>
<dbReference type="AlphaFoldDB" id="A0AAW8AYW7"/>
<evidence type="ECO:0000256" key="4">
    <source>
        <dbReference type="ARBA" id="ARBA00022723"/>
    </source>
</evidence>
<comment type="caution">
    <text evidence="8">Lacks conserved residue(s) required for the propagation of feature annotation.</text>
</comment>
<keyword evidence="5 8" id="KW-0378">Hydrolase</keyword>
<dbReference type="GO" id="GO:0000287">
    <property type="term" value="F:magnesium ion binding"/>
    <property type="evidence" value="ECO:0007669"/>
    <property type="project" value="UniProtKB-UniRule"/>
</dbReference>
<comment type="subunit">
    <text evidence="1 8">Homodimer.</text>
</comment>
<accession>A0AAW8AYW7</accession>
<comment type="cofactor">
    <cofactor evidence="8">
        <name>Mg(2+)</name>
        <dbReference type="ChEBI" id="CHEBI:18420"/>
    </cofactor>
    <text evidence="8">Binds two Mg(2+) per subunit. The active form of the enzyme binds two Mg(2+) ions in its active site. The first Mg(2+) forms only one salt bridge with the protein.</text>
</comment>
<dbReference type="PANTHER" id="PTHR30231:SF2">
    <property type="entry name" value="RIBONUCLEASE T"/>
    <property type="match status" value="1"/>
</dbReference>
<gene>
    <name evidence="8 10" type="primary">rnt</name>
    <name evidence="10" type="ORF">Q8A57_01125</name>
</gene>
<keyword evidence="7 8" id="KW-0460">Magnesium</keyword>
<feature type="binding site" evidence="8">
    <location>
        <position position="21"/>
    </location>
    <ligand>
        <name>Mg(2+)</name>
        <dbReference type="ChEBI" id="CHEBI:18420"/>
        <label>2</label>
        <note>catalytic</note>
    </ligand>
</feature>
<dbReference type="Proteomes" id="UP001178354">
    <property type="component" value="Unassembled WGS sequence"/>
</dbReference>
<feature type="domain" description="Exonuclease" evidence="9">
    <location>
        <begin position="14"/>
        <end position="199"/>
    </location>
</feature>
<dbReference type="InterPro" id="IPR036397">
    <property type="entry name" value="RNaseH_sf"/>
</dbReference>
<dbReference type="SMART" id="SM00479">
    <property type="entry name" value="EXOIII"/>
    <property type="match status" value="1"/>
</dbReference>
<keyword evidence="6 8" id="KW-0269">Exonuclease</keyword>
<dbReference type="EMBL" id="JAUUUU010000001">
    <property type="protein sequence ID" value="MDP1519569.1"/>
    <property type="molecule type" value="Genomic_DNA"/>
</dbReference>
<dbReference type="InterPro" id="IPR012337">
    <property type="entry name" value="RNaseH-like_sf"/>
</dbReference>
<feature type="site" description="Important for substrate binding and specificity" evidence="8">
    <location>
        <position position="25"/>
    </location>
</feature>
<evidence type="ECO:0000256" key="7">
    <source>
        <dbReference type="ARBA" id="ARBA00022842"/>
    </source>
</evidence>
<dbReference type="Gene3D" id="3.30.420.10">
    <property type="entry name" value="Ribonuclease H-like superfamily/Ribonuclease H"/>
    <property type="match status" value="1"/>
</dbReference>
<evidence type="ECO:0000256" key="6">
    <source>
        <dbReference type="ARBA" id="ARBA00022839"/>
    </source>
</evidence>
<dbReference type="NCBIfam" id="TIGR01298">
    <property type="entry name" value="RNaseT"/>
    <property type="match status" value="1"/>
</dbReference>
<evidence type="ECO:0000313" key="10">
    <source>
        <dbReference type="EMBL" id="MDP1519569.1"/>
    </source>
</evidence>
<dbReference type="EC" id="3.1.13.-" evidence="8"/>
<evidence type="ECO:0000256" key="5">
    <source>
        <dbReference type="ARBA" id="ARBA00022801"/>
    </source>
</evidence>
<dbReference type="PANTHER" id="PTHR30231">
    <property type="entry name" value="DNA POLYMERASE III SUBUNIT EPSILON"/>
    <property type="match status" value="1"/>
</dbReference>
<dbReference type="SUPFAM" id="SSF53098">
    <property type="entry name" value="Ribonuclease H-like"/>
    <property type="match status" value="1"/>
</dbReference>
<dbReference type="CDD" id="cd06134">
    <property type="entry name" value="RNaseT"/>
    <property type="match status" value="1"/>
</dbReference>
<feature type="binding site" evidence="8">
    <location>
        <position position="177"/>
    </location>
    <ligand>
        <name>Mg(2+)</name>
        <dbReference type="ChEBI" id="CHEBI:18420"/>
        <label>2</label>
        <note>catalytic</note>
    </ligand>
</feature>
<feature type="site" description="Important for substrate binding and specificity" evidence="8">
    <location>
        <position position="142"/>
    </location>
</feature>
<dbReference type="InterPro" id="IPR005987">
    <property type="entry name" value="RNase_T"/>
</dbReference>
<feature type="binding site" evidence="8">
    <location>
        <position position="19"/>
    </location>
    <ligand>
        <name>Mg(2+)</name>
        <dbReference type="ChEBI" id="CHEBI:18420"/>
        <label>2</label>
        <note>catalytic</note>
    </ligand>
</feature>
<name>A0AAW8AYW7_9GAMM</name>
<dbReference type="GO" id="GO:0005829">
    <property type="term" value="C:cytosol"/>
    <property type="evidence" value="ECO:0007669"/>
    <property type="project" value="TreeGrafter"/>
</dbReference>
<feature type="binding site" evidence="8">
    <location>
        <position position="182"/>
    </location>
    <ligand>
        <name>Mg(2+)</name>
        <dbReference type="ChEBI" id="CHEBI:18420"/>
        <label>2</label>
        <note>catalytic</note>
    </ligand>
</feature>